<dbReference type="InterPro" id="IPR013320">
    <property type="entry name" value="ConA-like_dom_sf"/>
</dbReference>
<dbReference type="AlphaFoldDB" id="A0A1T4WIH8"/>
<evidence type="ECO:0000313" key="3">
    <source>
        <dbReference type="EMBL" id="SKA77112.1"/>
    </source>
</evidence>
<feature type="domain" description="3-keto-alpha-glucoside-1,2-lyase/3-keto-2-hydroxy-glucal hydratase" evidence="2">
    <location>
        <begin position="54"/>
        <end position="217"/>
    </location>
</feature>
<evidence type="ECO:0000259" key="2">
    <source>
        <dbReference type="Pfam" id="PF06439"/>
    </source>
</evidence>
<dbReference type="Pfam" id="PF06439">
    <property type="entry name" value="3keto-disac_hyd"/>
    <property type="match status" value="1"/>
</dbReference>
<dbReference type="Gene3D" id="2.60.120.560">
    <property type="entry name" value="Exo-inulinase, domain 1"/>
    <property type="match status" value="1"/>
</dbReference>
<keyword evidence="1" id="KW-0732">Signal</keyword>
<evidence type="ECO:0000256" key="1">
    <source>
        <dbReference type="SAM" id="SignalP"/>
    </source>
</evidence>
<evidence type="ECO:0000313" key="4">
    <source>
        <dbReference type="Proteomes" id="UP000190774"/>
    </source>
</evidence>
<reference evidence="4" key="1">
    <citation type="submission" date="2017-02" db="EMBL/GenBank/DDBJ databases">
        <authorList>
            <person name="Varghese N."/>
            <person name="Submissions S."/>
        </authorList>
    </citation>
    <scope>NUCLEOTIDE SEQUENCE [LARGE SCALE GENOMIC DNA]</scope>
    <source>
        <strain evidence="4">ATCC 700200</strain>
    </source>
</reference>
<dbReference type="OrthoDB" id="262084at2"/>
<accession>A0A1T4WIH8</accession>
<dbReference type="RefSeq" id="WP_078811536.1">
    <property type="nucleotide sequence ID" value="NZ_FUYE01000001.1"/>
</dbReference>
<sequence length="225" mass="24578">MLRRAFVLSFATVGLTLPLMAEEATAPVTTTVTVGELVTWQPFNDPASLAKGQTKWQAGIGKWEIAEGAVRATEEAPSEKRPNGHEAVCEYVSEQGDFVMKGEFQINSAAHVGFVFRDNGQPNNHQGRIIVTPTSIELHKMSGISKTTRREVLASLKEPLAADQWHSIVIEVSGDHCRAVVDGQQTVEGRHERFLAPKGRIGVVARGDSALFKNVGIWKVNPKVK</sequence>
<dbReference type="EMBL" id="FUYE01000001">
    <property type="protein sequence ID" value="SKA77112.1"/>
    <property type="molecule type" value="Genomic_DNA"/>
</dbReference>
<dbReference type="InterPro" id="IPR010496">
    <property type="entry name" value="AL/BT2_dom"/>
</dbReference>
<gene>
    <name evidence="3" type="ORF">SAMN02745166_00311</name>
</gene>
<organism evidence="3 4">
    <name type="scientific">Prosthecobacter debontii</name>
    <dbReference type="NCBI Taxonomy" id="48467"/>
    <lineage>
        <taxon>Bacteria</taxon>
        <taxon>Pseudomonadati</taxon>
        <taxon>Verrucomicrobiota</taxon>
        <taxon>Verrucomicrobiia</taxon>
        <taxon>Verrucomicrobiales</taxon>
        <taxon>Verrucomicrobiaceae</taxon>
        <taxon>Prosthecobacter</taxon>
    </lineage>
</organism>
<dbReference type="Proteomes" id="UP000190774">
    <property type="component" value="Unassembled WGS sequence"/>
</dbReference>
<keyword evidence="4" id="KW-1185">Reference proteome</keyword>
<dbReference type="GO" id="GO:0016787">
    <property type="term" value="F:hydrolase activity"/>
    <property type="evidence" value="ECO:0007669"/>
    <property type="project" value="InterPro"/>
</dbReference>
<protein>
    <recommendedName>
        <fullName evidence="2">3-keto-alpha-glucoside-1,2-lyase/3-keto-2-hydroxy-glucal hydratase domain-containing protein</fullName>
    </recommendedName>
</protein>
<feature type="signal peptide" evidence="1">
    <location>
        <begin position="1"/>
        <end position="21"/>
    </location>
</feature>
<name>A0A1T4WIH8_9BACT</name>
<proteinExistence type="predicted"/>
<dbReference type="SUPFAM" id="SSF49899">
    <property type="entry name" value="Concanavalin A-like lectins/glucanases"/>
    <property type="match status" value="1"/>
</dbReference>
<feature type="chain" id="PRO_5012278605" description="3-keto-alpha-glucoside-1,2-lyase/3-keto-2-hydroxy-glucal hydratase domain-containing protein" evidence="1">
    <location>
        <begin position="22"/>
        <end position="225"/>
    </location>
</feature>